<gene>
    <name evidence="1" type="ORF">R1flu_004959</name>
</gene>
<keyword evidence="2" id="KW-1185">Reference proteome</keyword>
<dbReference type="EMBL" id="JBHFFA010000003">
    <property type="protein sequence ID" value="KAL2633480.1"/>
    <property type="molecule type" value="Genomic_DNA"/>
</dbReference>
<protein>
    <submittedName>
        <fullName evidence="1">Uncharacterized protein</fullName>
    </submittedName>
</protein>
<proteinExistence type="predicted"/>
<organism evidence="1 2">
    <name type="scientific">Riccia fluitans</name>
    <dbReference type="NCBI Taxonomy" id="41844"/>
    <lineage>
        <taxon>Eukaryota</taxon>
        <taxon>Viridiplantae</taxon>
        <taxon>Streptophyta</taxon>
        <taxon>Embryophyta</taxon>
        <taxon>Marchantiophyta</taxon>
        <taxon>Marchantiopsida</taxon>
        <taxon>Marchantiidae</taxon>
        <taxon>Marchantiales</taxon>
        <taxon>Ricciaceae</taxon>
        <taxon>Riccia</taxon>
    </lineage>
</organism>
<reference evidence="1 2" key="1">
    <citation type="submission" date="2024-09" db="EMBL/GenBank/DDBJ databases">
        <title>Chromosome-scale assembly of Riccia fluitans.</title>
        <authorList>
            <person name="Paukszto L."/>
            <person name="Sawicki J."/>
            <person name="Karawczyk K."/>
            <person name="Piernik-Szablinska J."/>
            <person name="Szczecinska M."/>
            <person name="Mazdziarz M."/>
        </authorList>
    </citation>
    <scope>NUCLEOTIDE SEQUENCE [LARGE SCALE GENOMIC DNA]</scope>
    <source>
        <strain evidence="1">Rf_01</strain>
        <tissue evidence="1">Aerial parts of the thallus</tissue>
    </source>
</reference>
<evidence type="ECO:0000313" key="1">
    <source>
        <dbReference type="EMBL" id="KAL2633480.1"/>
    </source>
</evidence>
<sequence>MATDRQIRPQMSKIARQLAAAALIGQKVPAEVIGGGITFILHCSLERSPHGGEEENQTGNFVDRAIDRVAEWAGIDSSLGLECWATEALPDLSIQMSLGGFHPLIATDAFIGWETMPKGTTEQQAEMP</sequence>
<accession>A0ABD1YS42</accession>
<evidence type="ECO:0000313" key="2">
    <source>
        <dbReference type="Proteomes" id="UP001605036"/>
    </source>
</evidence>
<dbReference type="Proteomes" id="UP001605036">
    <property type="component" value="Unassembled WGS sequence"/>
</dbReference>
<name>A0ABD1YS42_9MARC</name>
<comment type="caution">
    <text evidence="1">The sequence shown here is derived from an EMBL/GenBank/DDBJ whole genome shotgun (WGS) entry which is preliminary data.</text>
</comment>
<dbReference type="AlphaFoldDB" id="A0ABD1YS42"/>